<dbReference type="UniPathway" id="UPA00060">
    <property type="reaction ID" value="UER00142"/>
</dbReference>
<dbReference type="GO" id="GO:0005524">
    <property type="term" value="F:ATP binding"/>
    <property type="evidence" value="ECO:0007669"/>
    <property type="project" value="UniProtKB-UniRule"/>
</dbReference>
<dbReference type="NCBIfam" id="NF004351">
    <property type="entry name" value="PRK05731.1-4"/>
    <property type="match status" value="1"/>
</dbReference>
<protein>
    <recommendedName>
        <fullName evidence="1">Thiamine-monophosphate kinase</fullName>
        <shortName evidence="1">TMP kinase</shortName>
        <shortName evidence="1">Thiamine-phosphate kinase</shortName>
        <ecNumber evidence="1">2.7.4.16</ecNumber>
    </recommendedName>
</protein>
<keyword evidence="1" id="KW-0808">Transferase</keyword>
<keyword evidence="1" id="KW-0479">Metal-binding</keyword>
<dbReference type="InterPro" id="IPR006283">
    <property type="entry name" value="ThiL-like"/>
</dbReference>
<dbReference type="CDD" id="cd02194">
    <property type="entry name" value="ThiL"/>
    <property type="match status" value="1"/>
</dbReference>
<keyword evidence="1" id="KW-0067">ATP-binding</keyword>
<dbReference type="EMBL" id="BOOQ01000026">
    <property type="protein sequence ID" value="GII47597.1"/>
    <property type="molecule type" value="Genomic_DNA"/>
</dbReference>
<comment type="caution">
    <text evidence="1">Lacks conserved residue(s) required for the propagation of feature annotation.</text>
</comment>
<feature type="binding site" evidence="1">
    <location>
        <position position="156"/>
    </location>
    <ligand>
        <name>ATP</name>
        <dbReference type="ChEBI" id="CHEBI:30616"/>
    </ligand>
</feature>
<feature type="binding site" evidence="1">
    <location>
        <position position="52"/>
    </location>
    <ligand>
        <name>Mg(2+)</name>
        <dbReference type="ChEBI" id="CHEBI:18420"/>
        <label>4</label>
    </ligand>
</feature>
<keyword evidence="1" id="KW-0784">Thiamine biosynthesis</keyword>
<feature type="binding site" evidence="1">
    <location>
        <position position="54"/>
    </location>
    <ligand>
        <name>Mg(2+)</name>
        <dbReference type="ChEBI" id="CHEBI:18420"/>
        <label>2</label>
    </ligand>
</feature>
<dbReference type="GO" id="GO:0009228">
    <property type="term" value="P:thiamine biosynthetic process"/>
    <property type="evidence" value="ECO:0007669"/>
    <property type="project" value="UniProtKB-KW"/>
</dbReference>
<dbReference type="SUPFAM" id="SSF56042">
    <property type="entry name" value="PurM C-terminal domain-like"/>
    <property type="match status" value="1"/>
</dbReference>
<comment type="caution">
    <text evidence="4">The sequence shown here is derived from an EMBL/GenBank/DDBJ whole genome shotgun (WGS) entry which is preliminary data.</text>
</comment>
<evidence type="ECO:0000256" key="2">
    <source>
        <dbReference type="SAM" id="MobiDB-lite"/>
    </source>
</evidence>
<comment type="pathway">
    <text evidence="1">Cofactor biosynthesis; thiamine diphosphate biosynthesis; thiamine diphosphate from thiamine phosphate: step 1/1.</text>
</comment>
<comment type="function">
    <text evidence="1">Catalyzes the ATP-dependent phosphorylation of thiamine-monophosphate (TMP) to form thiamine-pyrophosphate (TPP), the active form of vitamin B1.</text>
</comment>
<evidence type="ECO:0000259" key="3">
    <source>
        <dbReference type="Pfam" id="PF00586"/>
    </source>
</evidence>
<evidence type="ECO:0000313" key="4">
    <source>
        <dbReference type="EMBL" id="GII47597.1"/>
    </source>
</evidence>
<dbReference type="Gene3D" id="3.30.1330.10">
    <property type="entry name" value="PurM-like, N-terminal domain"/>
    <property type="match status" value="1"/>
</dbReference>
<feature type="binding site" evidence="1">
    <location>
        <position position="131"/>
    </location>
    <ligand>
        <name>Mg(2+)</name>
        <dbReference type="ChEBI" id="CHEBI:18420"/>
        <label>1</label>
    </ligand>
</feature>
<reference evidence="4" key="1">
    <citation type="submission" date="2021-01" db="EMBL/GenBank/DDBJ databases">
        <title>Whole genome shotgun sequence of Planotetraspora silvatica NBRC 100141.</title>
        <authorList>
            <person name="Komaki H."/>
            <person name="Tamura T."/>
        </authorList>
    </citation>
    <scope>NUCLEOTIDE SEQUENCE</scope>
    <source>
        <strain evidence="4">NBRC 100141</strain>
    </source>
</reference>
<dbReference type="GO" id="GO:0009229">
    <property type="term" value="P:thiamine diphosphate biosynthetic process"/>
    <property type="evidence" value="ECO:0007669"/>
    <property type="project" value="UniProtKB-UniRule"/>
</dbReference>
<feature type="binding site" evidence="1">
    <location>
        <position position="83"/>
    </location>
    <ligand>
        <name>Mg(2+)</name>
        <dbReference type="ChEBI" id="CHEBI:18420"/>
        <label>3</label>
    </ligand>
</feature>
<keyword evidence="1" id="KW-0547">Nucleotide-binding</keyword>
<feature type="binding site" evidence="1">
    <location>
        <position position="288"/>
    </location>
    <ligand>
        <name>substrate</name>
    </ligand>
</feature>
<keyword evidence="1" id="KW-0460">Magnesium</keyword>
<accession>A0A8J3UM84</accession>
<feature type="binding site" evidence="1">
    <location>
        <position position="53"/>
    </location>
    <ligand>
        <name>Mg(2+)</name>
        <dbReference type="ChEBI" id="CHEBI:18420"/>
        <label>1</label>
    </ligand>
</feature>
<feature type="binding site" evidence="1">
    <location>
        <position position="237"/>
    </location>
    <ligand>
        <name>ATP</name>
        <dbReference type="ChEBI" id="CHEBI:30616"/>
    </ligand>
</feature>
<dbReference type="NCBIfam" id="TIGR01379">
    <property type="entry name" value="thiL"/>
    <property type="match status" value="1"/>
</dbReference>
<feature type="binding site" evidence="1">
    <location>
        <begin position="130"/>
        <end position="131"/>
    </location>
    <ligand>
        <name>ATP</name>
        <dbReference type="ChEBI" id="CHEBI:30616"/>
    </ligand>
</feature>
<dbReference type="AlphaFoldDB" id="A0A8J3UM84"/>
<dbReference type="InterPro" id="IPR016188">
    <property type="entry name" value="PurM-like_N"/>
</dbReference>
<sequence length="338" mass="34324">MHKGCVIRVGDLGEFGVIRRISGRLPQGSGVILGPGDDAAILEAPDGRVVVSTDLLIEGRHFRRDWSSGYDIGRKAAAQNLSDIVAMGANPTAIVVGLGLPGEASAEWLDALTDGFRDECALVGATVAGGDIARSDTVVIGVTALGDLGGRTPVTRSGARPGDVVAVAGRLGYAAAGLAFLSAEQGLALPPAERTTAEAGSAEIADEFVAAHRRPAPPYACGPEAAGLGATAMLDVSDGLLQDLGHVATASGVRIVLDPGSLPVPEAMARLAAGLGADPLEWVLTGGDDHALAATFPRDVPLPPSWRVVGQVSDADGEAKAEVSGRAEASGGWDHFRE</sequence>
<evidence type="ECO:0000313" key="5">
    <source>
        <dbReference type="Proteomes" id="UP000644610"/>
    </source>
</evidence>
<evidence type="ECO:0000256" key="1">
    <source>
        <dbReference type="HAMAP-Rule" id="MF_02128"/>
    </source>
</evidence>
<feature type="binding site" evidence="1">
    <location>
        <position position="61"/>
    </location>
    <ligand>
        <name>substrate</name>
    </ligand>
</feature>
<comment type="miscellaneous">
    <text evidence="1">Reaction mechanism of ThiL seems to utilize a direct, inline transfer of the gamma-phosphate of ATP to TMP rather than a phosphorylated enzyme intermediate.</text>
</comment>
<name>A0A8J3UM84_9ACTN</name>
<dbReference type="PANTHER" id="PTHR30270:SF0">
    <property type="entry name" value="THIAMINE-MONOPHOSPHATE KINASE"/>
    <property type="match status" value="1"/>
</dbReference>
<keyword evidence="5" id="KW-1185">Reference proteome</keyword>
<gene>
    <name evidence="1 4" type="primary">thiL</name>
    <name evidence="4" type="ORF">Psi02_40210</name>
</gene>
<dbReference type="GO" id="GO:0000287">
    <property type="term" value="F:magnesium ion binding"/>
    <property type="evidence" value="ECO:0007669"/>
    <property type="project" value="UniProtKB-UniRule"/>
</dbReference>
<feature type="binding site" evidence="1">
    <location>
        <position position="333"/>
    </location>
    <ligand>
        <name>substrate</name>
    </ligand>
</feature>
<feature type="binding site" evidence="1">
    <location>
        <position position="238"/>
    </location>
    <ligand>
        <name>Mg(2+)</name>
        <dbReference type="ChEBI" id="CHEBI:18420"/>
        <label>5</label>
    </ligand>
</feature>
<dbReference type="HAMAP" id="MF_02128">
    <property type="entry name" value="TMP_kinase"/>
    <property type="match status" value="1"/>
</dbReference>
<feature type="binding site" evidence="1">
    <location>
        <position position="54"/>
    </location>
    <ligand>
        <name>Mg(2+)</name>
        <dbReference type="ChEBI" id="CHEBI:18420"/>
        <label>1</label>
    </ligand>
</feature>
<feature type="binding site" evidence="1">
    <location>
        <position position="38"/>
    </location>
    <ligand>
        <name>Mg(2+)</name>
        <dbReference type="ChEBI" id="CHEBI:18420"/>
        <label>4</label>
    </ligand>
</feature>
<dbReference type="InterPro" id="IPR036676">
    <property type="entry name" value="PurM-like_C_sf"/>
</dbReference>
<dbReference type="GO" id="GO:0009030">
    <property type="term" value="F:thiamine-phosphate kinase activity"/>
    <property type="evidence" value="ECO:0007669"/>
    <property type="project" value="UniProtKB-UniRule"/>
</dbReference>
<feature type="binding site" evidence="1">
    <location>
        <position position="235"/>
    </location>
    <ligand>
        <name>Mg(2+)</name>
        <dbReference type="ChEBI" id="CHEBI:18420"/>
        <label>3</label>
    </ligand>
</feature>
<comment type="similarity">
    <text evidence="1">Belongs to the thiamine-monophosphate kinase family.</text>
</comment>
<feature type="binding site" evidence="1">
    <location>
        <position position="83"/>
    </location>
    <ligand>
        <name>Mg(2+)</name>
        <dbReference type="ChEBI" id="CHEBI:18420"/>
        <label>2</label>
    </ligand>
</feature>
<dbReference type="Gene3D" id="3.90.650.10">
    <property type="entry name" value="PurM-like C-terminal domain"/>
    <property type="match status" value="1"/>
</dbReference>
<dbReference type="SUPFAM" id="SSF55326">
    <property type="entry name" value="PurM N-terminal domain-like"/>
    <property type="match status" value="1"/>
</dbReference>
<feature type="binding site" evidence="1">
    <location>
        <position position="38"/>
    </location>
    <ligand>
        <name>Mg(2+)</name>
        <dbReference type="ChEBI" id="CHEBI:18420"/>
        <label>3</label>
    </ligand>
</feature>
<organism evidence="4 5">
    <name type="scientific">Planotetraspora silvatica</name>
    <dbReference type="NCBI Taxonomy" id="234614"/>
    <lineage>
        <taxon>Bacteria</taxon>
        <taxon>Bacillati</taxon>
        <taxon>Actinomycetota</taxon>
        <taxon>Actinomycetes</taxon>
        <taxon>Streptosporangiales</taxon>
        <taxon>Streptosporangiaceae</taxon>
        <taxon>Planotetraspora</taxon>
    </lineage>
</organism>
<dbReference type="PIRSF" id="PIRSF005303">
    <property type="entry name" value="Thiam_monoph_kin"/>
    <property type="match status" value="1"/>
</dbReference>
<keyword evidence="1 4" id="KW-0418">Kinase</keyword>
<feature type="binding site" evidence="1">
    <location>
        <position position="83"/>
    </location>
    <ligand>
        <name>Mg(2+)</name>
        <dbReference type="ChEBI" id="CHEBI:18420"/>
        <label>4</label>
    </ligand>
</feature>
<feature type="region of interest" description="Disordered" evidence="2">
    <location>
        <begin position="317"/>
        <end position="338"/>
    </location>
</feature>
<feature type="domain" description="PurM-like N-terminal" evidence="3">
    <location>
        <begin position="36"/>
        <end position="146"/>
    </location>
</feature>
<dbReference type="RefSeq" id="WP_203976261.1">
    <property type="nucleotide sequence ID" value="NZ_BAAAKY010000050.1"/>
</dbReference>
<dbReference type="Pfam" id="PF00586">
    <property type="entry name" value="AIRS"/>
    <property type="match status" value="1"/>
</dbReference>
<dbReference type="PANTHER" id="PTHR30270">
    <property type="entry name" value="THIAMINE-MONOPHOSPHATE KINASE"/>
    <property type="match status" value="1"/>
</dbReference>
<dbReference type="EC" id="2.7.4.16" evidence="1"/>
<proteinExistence type="inferred from homology"/>
<comment type="catalytic activity">
    <reaction evidence="1">
        <text>thiamine phosphate + ATP = thiamine diphosphate + ADP</text>
        <dbReference type="Rhea" id="RHEA:15913"/>
        <dbReference type="ChEBI" id="CHEBI:30616"/>
        <dbReference type="ChEBI" id="CHEBI:37575"/>
        <dbReference type="ChEBI" id="CHEBI:58937"/>
        <dbReference type="ChEBI" id="CHEBI:456216"/>
        <dbReference type="EC" id="2.7.4.16"/>
    </reaction>
</comment>
<dbReference type="Proteomes" id="UP000644610">
    <property type="component" value="Unassembled WGS sequence"/>
</dbReference>
<dbReference type="InterPro" id="IPR036921">
    <property type="entry name" value="PurM-like_N_sf"/>
</dbReference>